<evidence type="ECO:0000313" key="3">
    <source>
        <dbReference type="Proteomes" id="UP000218164"/>
    </source>
</evidence>
<keyword evidence="1" id="KW-0812">Transmembrane</keyword>
<evidence type="ECO:0000313" key="2">
    <source>
        <dbReference type="EMBL" id="PAV10758.1"/>
    </source>
</evidence>
<keyword evidence="1" id="KW-0472">Membrane</keyword>
<comment type="caution">
    <text evidence="2">The sequence shown here is derived from an EMBL/GenBank/DDBJ whole genome shotgun (WGS) entry which is preliminary data.</text>
</comment>
<sequence>MIIRNTGFREAIFSFGISSIKKETRKIWFHCSFKYSSIAFAAFLPAPIALITVAAPVTTSPSAKTPHLEVLPIHGWKSLPQAKLFKNFPFFDFIE</sequence>
<dbReference type="AlphaFoldDB" id="A0A2A2HN38"/>
<dbReference type="Proteomes" id="UP000218164">
    <property type="component" value="Unassembled WGS sequence"/>
</dbReference>
<dbReference type="RefSeq" id="WP_170943436.1">
    <property type="nucleotide sequence ID" value="NZ_LMVP01000545.1"/>
</dbReference>
<protein>
    <submittedName>
        <fullName evidence="2">Uncharacterized protein</fullName>
    </submittedName>
</protein>
<name>A0A2A2HN38_9EURY</name>
<evidence type="ECO:0000256" key="1">
    <source>
        <dbReference type="SAM" id="Phobius"/>
    </source>
</evidence>
<feature type="transmembrane region" description="Helical" evidence="1">
    <location>
        <begin position="35"/>
        <end position="57"/>
    </location>
</feature>
<gene>
    <name evidence="2" type="ORF">ASJ81_12640</name>
</gene>
<reference evidence="2 3" key="1">
    <citation type="journal article" date="2017" name="BMC Genomics">
        <title>Genomic analysis of methanogenic archaea reveals a shift towards energy conservation.</title>
        <authorList>
            <person name="Gilmore S.P."/>
            <person name="Henske J.K."/>
            <person name="Sexton J.A."/>
            <person name="Solomon K.V."/>
            <person name="Seppala S."/>
            <person name="Yoo J.I."/>
            <person name="Huyett L.M."/>
            <person name="Pressman A."/>
            <person name="Cogan J.Z."/>
            <person name="Kivenson V."/>
            <person name="Peng X."/>
            <person name="Tan Y."/>
            <person name="Valentine D.L."/>
            <person name="O'Malley M.A."/>
        </authorList>
    </citation>
    <scope>NUCLEOTIDE SEQUENCE [LARGE SCALE GENOMIC DNA]</scope>
    <source>
        <strain evidence="2 3">MC-15</strain>
    </source>
</reference>
<organism evidence="2 3">
    <name type="scientific">Methanosarcina spelaei</name>
    <dbReference type="NCBI Taxonomy" id="1036679"/>
    <lineage>
        <taxon>Archaea</taxon>
        <taxon>Methanobacteriati</taxon>
        <taxon>Methanobacteriota</taxon>
        <taxon>Stenosarchaea group</taxon>
        <taxon>Methanomicrobia</taxon>
        <taxon>Methanosarcinales</taxon>
        <taxon>Methanosarcinaceae</taxon>
        <taxon>Methanosarcina</taxon>
    </lineage>
</organism>
<keyword evidence="1" id="KW-1133">Transmembrane helix</keyword>
<dbReference type="EMBL" id="LMVP01000545">
    <property type="protein sequence ID" value="PAV10758.1"/>
    <property type="molecule type" value="Genomic_DNA"/>
</dbReference>
<accession>A0A2A2HN38</accession>
<proteinExistence type="predicted"/>
<keyword evidence="3" id="KW-1185">Reference proteome</keyword>